<reference evidence="1" key="1">
    <citation type="submission" date="2021-05" db="EMBL/GenBank/DDBJ databases">
        <authorList>
            <person name="Scholz U."/>
            <person name="Mascher M."/>
            <person name="Fiebig A."/>
        </authorList>
    </citation>
    <scope>NUCLEOTIDE SEQUENCE [LARGE SCALE GENOMIC DNA]</scope>
</reference>
<sequence>MMRMSLLLFLLVAGATVLDAAATPNEGIVGKWLPITNITDPHVQDLGRWAVVSGERQIIDYGSNYQLKVQTLLFNGKYAMNTTEVFEQDMPTITTRKLLSFGPAN</sequence>
<keyword evidence="2" id="KW-1185">Reference proteome</keyword>
<proteinExistence type="predicted"/>
<protein>
    <submittedName>
        <fullName evidence="1">Uncharacterized protein</fullName>
    </submittedName>
</protein>
<reference evidence="1" key="2">
    <citation type="submission" date="2025-09" db="UniProtKB">
        <authorList>
            <consortium name="EnsemblPlants"/>
        </authorList>
    </citation>
    <scope>IDENTIFICATION</scope>
</reference>
<accession>A0ACD5ZCR7</accession>
<name>A0ACD5ZCR7_AVESA</name>
<evidence type="ECO:0000313" key="1">
    <source>
        <dbReference type="EnsemblPlants" id="AVESA.00010b.r2.6CG1134360.1.CDS.1"/>
    </source>
</evidence>
<organism evidence="1 2">
    <name type="scientific">Avena sativa</name>
    <name type="common">Oat</name>
    <dbReference type="NCBI Taxonomy" id="4498"/>
    <lineage>
        <taxon>Eukaryota</taxon>
        <taxon>Viridiplantae</taxon>
        <taxon>Streptophyta</taxon>
        <taxon>Embryophyta</taxon>
        <taxon>Tracheophyta</taxon>
        <taxon>Spermatophyta</taxon>
        <taxon>Magnoliopsida</taxon>
        <taxon>Liliopsida</taxon>
        <taxon>Poales</taxon>
        <taxon>Poaceae</taxon>
        <taxon>BOP clade</taxon>
        <taxon>Pooideae</taxon>
        <taxon>Poodae</taxon>
        <taxon>Poeae</taxon>
        <taxon>Poeae Chloroplast Group 1 (Aveneae type)</taxon>
        <taxon>Aveninae</taxon>
        <taxon>Avena</taxon>
    </lineage>
</organism>
<evidence type="ECO:0000313" key="2">
    <source>
        <dbReference type="Proteomes" id="UP001732700"/>
    </source>
</evidence>
<dbReference type="EnsemblPlants" id="AVESA.00010b.r2.6CG1134360.1">
    <property type="protein sequence ID" value="AVESA.00010b.r2.6CG1134360.1.CDS.1"/>
    <property type="gene ID" value="AVESA.00010b.r2.6CG1134360"/>
</dbReference>
<dbReference type="Proteomes" id="UP001732700">
    <property type="component" value="Chromosome 6C"/>
</dbReference>